<reference evidence="16" key="1">
    <citation type="submission" date="2022-01" db="EMBL/GenBank/DDBJ databases">
        <authorList>
            <person name="King R."/>
        </authorList>
    </citation>
    <scope>NUCLEOTIDE SEQUENCE</scope>
</reference>
<evidence type="ECO:0000256" key="10">
    <source>
        <dbReference type="ARBA" id="ARBA00023160"/>
    </source>
</evidence>
<dbReference type="InterPro" id="IPR013154">
    <property type="entry name" value="ADH-like_N"/>
</dbReference>
<dbReference type="InterPro" id="IPR020843">
    <property type="entry name" value="ER"/>
</dbReference>
<dbReference type="InterPro" id="IPR036291">
    <property type="entry name" value="NAD(P)-bd_dom_sf"/>
</dbReference>
<accession>A0A9P0D8H7</accession>
<evidence type="ECO:0000313" key="17">
    <source>
        <dbReference type="Proteomes" id="UP001153636"/>
    </source>
</evidence>
<evidence type="ECO:0000256" key="1">
    <source>
        <dbReference type="ARBA" id="ARBA00004173"/>
    </source>
</evidence>
<evidence type="ECO:0000256" key="6">
    <source>
        <dbReference type="ARBA" id="ARBA00022946"/>
    </source>
</evidence>
<dbReference type="SMART" id="SM00829">
    <property type="entry name" value="PKS_ER"/>
    <property type="match status" value="1"/>
</dbReference>
<keyword evidence="17" id="KW-1185">Reference proteome</keyword>
<evidence type="ECO:0000259" key="15">
    <source>
        <dbReference type="SMART" id="SM00829"/>
    </source>
</evidence>
<evidence type="ECO:0000256" key="4">
    <source>
        <dbReference type="ARBA" id="ARBA00022832"/>
    </source>
</evidence>
<evidence type="ECO:0000256" key="8">
    <source>
        <dbReference type="ARBA" id="ARBA00023098"/>
    </source>
</evidence>
<keyword evidence="8" id="KW-0443">Lipid metabolism</keyword>
<dbReference type="Pfam" id="PF08240">
    <property type="entry name" value="ADH_N"/>
    <property type="match status" value="1"/>
</dbReference>
<dbReference type="AlphaFoldDB" id="A0A9P0D8H7"/>
<dbReference type="Proteomes" id="UP001153636">
    <property type="component" value="Chromosome 6"/>
</dbReference>
<evidence type="ECO:0000256" key="12">
    <source>
        <dbReference type="ARBA" id="ARBA00041058"/>
    </source>
</evidence>
<dbReference type="Gene3D" id="3.90.180.10">
    <property type="entry name" value="Medium-chain alcohol dehydrogenases, catalytic domain"/>
    <property type="match status" value="1"/>
</dbReference>
<evidence type="ECO:0000256" key="9">
    <source>
        <dbReference type="ARBA" id="ARBA00023128"/>
    </source>
</evidence>
<evidence type="ECO:0000256" key="7">
    <source>
        <dbReference type="ARBA" id="ARBA00023002"/>
    </source>
</evidence>
<protein>
    <recommendedName>
        <fullName evidence="12">Enoyl-[acyl-carrier-protein] reductase, mitochondrial</fullName>
        <ecNumber evidence="11">1.3.1.104</ecNumber>
    </recommendedName>
    <alternativeName>
        <fullName evidence="13">2-enoyl thioester reductase</fullName>
    </alternativeName>
</protein>
<gene>
    <name evidence="16" type="ORF">PSYICH_LOCUS12190</name>
</gene>
<dbReference type="PANTHER" id="PTHR43981">
    <property type="entry name" value="ENOYL-[ACYL-CARRIER-PROTEIN] REDUCTASE, MITOCHONDRIAL"/>
    <property type="match status" value="1"/>
</dbReference>
<dbReference type="OrthoDB" id="7482721at2759"/>
<evidence type="ECO:0000256" key="11">
    <source>
        <dbReference type="ARBA" id="ARBA00038963"/>
    </source>
</evidence>
<keyword evidence="4" id="KW-0276">Fatty acid metabolism</keyword>
<evidence type="ECO:0000256" key="5">
    <source>
        <dbReference type="ARBA" id="ARBA00022857"/>
    </source>
</evidence>
<keyword evidence="7" id="KW-0560">Oxidoreductase</keyword>
<dbReference type="EMBL" id="OV651818">
    <property type="protein sequence ID" value="CAH1112300.1"/>
    <property type="molecule type" value="Genomic_DNA"/>
</dbReference>
<organism evidence="16 17">
    <name type="scientific">Psylliodes chrysocephalus</name>
    <dbReference type="NCBI Taxonomy" id="3402493"/>
    <lineage>
        <taxon>Eukaryota</taxon>
        <taxon>Metazoa</taxon>
        <taxon>Ecdysozoa</taxon>
        <taxon>Arthropoda</taxon>
        <taxon>Hexapoda</taxon>
        <taxon>Insecta</taxon>
        <taxon>Pterygota</taxon>
        <taxon>Neoptera</taxon>
        <taxon>Endopterygota</taxon>
        <taxon>Coleoptera</taxon>
        <taxon>Polyphaga</taxon>
        <taxon>Cucujiformia</taxon>
        <taxon>Chrysomeloidea</taxon>
        <taxon>Chrysomelidae</taxon>
        <taxon>Galerucinae</taxon>
        <taxon>Alticini</taxon>
        <taxon>Psylliodes</taxon>
    </lineage>
</organism>
<dbReference type="PANTHER" id="PTHR43981:SF2">
    <property type="entry name" value="ENOYL-[ACYL-CARRIER-PROTEIN] REDUCTASE, MITOCHONDRIAL"/>
    <property type="match status" value="1"/>
</dbReference>
<dbReference type="FunFam" id="3.40.50.720:FF:000112">
    <property type="entry name" value="Enoyl-[acyl-carrier-protein] reductase 1, mitochondrial"/>
    <property type="match status" value="1"/>
</dbReference>
<name>A0A9P0D8H7_9CUCU</name>
<dbReference type="SUPFAM" id="SSF51735">
    <property type="entry name" value="NAD(P)-binding Rossmann-fold domains"/>
    <property type="match status" value="1"/>
</dbReference>
<dbReference type="GO" id="GO:0141148">
    <property type="term" value="F:enoyl-[acyl-carrier-protein] reductase (NADPH) activity"/>
    <property type="evidence" value="ECO:0007669"/>
    <property type="project" value="UniProtKB-EC"/>
</dbReference>
<dbReference type="SUPFAM" id="SSF50129">
    <property type="entry name" value="GroES-like"/>
    <property type="match status" value="1"/>
</dbReference>
<keyword evidence="9" id="KW-0496">Mitochondrion</keyword>
<feature type="domain" description="Enoyl reductase (ER)" evidence="15">
    <location>
        <begin position="12"/>
        <end position="327"/>
    </location>
</feature>
<dbReference type="GO" id="GO:0005739">
    <property type="term" value="C:mitochondrion"/>
    <property type="evidence" value="ECO:0007669"/>
    <property type="project" value="UniProtKB-SubCell"/>
</dbReference>
<keyword evidence="6" id="KW-0809">Transit peptide</keyword>
<comment type="subcellular location">
    <subcellularLocation>
        <location evidence="1">Mitochondrion</location>
    </subcellularLocation>
</comment>
<dbReference type="CDD" id="cd08290">
    <property type="entry name" value="ETR"/>
    <property type="match status" value="1"/>
</dbReference>
<proteinExistence type="inferred from homology"/>
<sequence length="337" mass="37521">MPTKLVYTNPGNPVEVLHTEEYDMPEIESNEVLVQMMAASVNPVDINIVQGKYPFKFDNAGFEGVGKVIKLGSEVQKVQIGSIIVPTTYAGTWRTHLTIREDDILPLPKDIGIPEAATFFVNPATMYRLLKDFVDLKPGDTVLQNGANSACGIVAIQLCKAWGFKSINVVRDRPNIEELKNFLKSIGATYVFTEKEIKETDIFKTGQVANPKLGLNCIGGESANTILRHLSGEGVLVTYGGMSLEPIRVSTTTLVFKNVKLEGFNLNKWFNTPENEHKKPEMFKTLIDLVMRGELKAPPYVLVDFSNFKEAMSNTLSKDGMIGKKYILDFRGFKSKF</sequence>
<dbReference type="Pfam" id="PF00107">
    <property type="entry name" value="ADH_zinc_N"/>
    <property type="match status" value="1"/>
</dbReference>
<evidence type="ECO:0000256" key="13">
    <source>
        <dbReference type="ARBA" id="ARBA00042123"/>
    </source>
</evidence>
<dbReference type="InterPro" id="IPR011032">
    <property type="entry name" value="GroES-like_sf"/>
</dbReference>
<keyword evidence="10" id="KW-0275">Fatty acid biosynthesis</keyword>
<evidence type="ECO:0000256" key="3">
    <source>
        <dbReference type="ARBA" id="ARBA00022516"/>
    </source>
</evidence>
<dbReference type="InterPro" id="IPR051034">
    <property type="entry name" value="Mito_Enoyl-ACP_Reductase"/>
</dbReference>
<dbReference type="EC" id="1.3.1.104" evidence="11"/>
<comment type="similarity">
    <text evidence="2">Belongs to the zinc-containing alcohol dehydrogenase family. Quinone oxidoreductase subfamily.</text>
</comment>
<dbReference type="GO" id="GO:0006633">
    <property type="term" value="P:fatty acid biosynthetic process"/>
    <property type="evidence" value="ECO:0007669"/>
    <property type="project" value="UniProtKB-KW"/>
</dbReference>
<keyword evidence="3" id="KW-0444">Lipid biosynthesis</keyword>
<keyword evidence="5" id="KW-0521">NADP</keyword>
<evidence type="ECO:0000256" key="14">
    <source>
        <dbReference type="ARBA" id="ARBA00048843"/>
    </source>
</evidence>
<evidence type="ECO:0000256" key="2">
    <source>
        <dbReference type="ARBA" id="ARBA00010371"/>
    </source>
</evidence>
<evidence type="ECO:0000313" key="16">
    <source>
        <dbReference type="EMBL" id="CAH1112300.1"/>
    </source>
</evidence>
<comment type="catalytic activity">
    <reaction evidence="14">
        <text>a 2,3-saturated acyl-[ACP] + NADP(+) = a (2E)-enoyl-[ACP] + NADPH + H(+)</text>
        <dbReference type="Rhea" id="RHEA:22564"/>
        <dbReference type="Rhea" id="RHEA-COMP:9925"/>
        <dbReference type="Rhea" id="RHEA-COMP:9926"/>
        <dbReference type="ChEBI" id="CHEBI:15378"/>
        <dbReference type="ChEBI" id="CHEBI:57783"/>
        <dbReference type="ChEBI" id="CHEBI:58349"/>
        <dbReference type="ChEBI" id="CHEBI:78784"/>
        <dbReference type="ChEBI" id="CHEBI:78785"/>
        <dbReference type="EC" id="1.3.1.104"/>
    </reaction>
</comment>
<dbReference type="Gene3D" id="3.40.50.720">
    <property type="entry name" value="NAD(P)-binding Rossmann-like Domain"/>
    <property type="match status" value="1"/>
</dbReference>
<dbReference type="InterPro" id="IPR013149">
    <property type="entry name" value="ADH-like_C"/>
</dbReference>